<feature type="chain" id="PRO_5047162385" evidence="1">
    <location>
        <begin position="19"/>
        <end position="85"/>
    </location>
</feature>
<protein>
    <submittedName>
        <fullName evidence="2">Uncharacterized protein</fullName>
    </submittedName>
</protein>
<accession>A0ABM8ZKP1</accession>
<keyword evidence="3" id="KW-1185">Reference proteome</keyword>
<dbReference type="EMBL" id="CAKLCM010000003">
    <property type="protein sequence ID" value="CAH0528791.1"/>
    <property type="molecule type" value="Genomic_DNA"/>
</dbReference>
<gene>
    <name evidence="2" type="ORF">VHP8226_02818</name>
</gene>
<sequence length="85" mass="9494">MRLVVAVVTVCMSLSAYAMTDQNVCEAYGVAIASNNTQEQVQFFDEMGSRIVNRSWSLSSEECNNLSMEAKYDYDVDLAIYMASN</sequence>
<organism evidence="2 3">
    <name type="scientific">Vibrio hippocampi</name>
    <dbReference type="NCBI Taxonomy" id="654686"/>
    <lineage>
        <taxon>Bacteria</taxon>
        <taxon>Pseudomonadati</taxon>
        <taxon>Pseudomonadota</taxon>
        <taxon>Gammaproteobacteria</taxon>
        <taxon>Vibrionales</taxon>
        <taxon>Vibrionaceae</taxon>
        <taxon>Vibrio</taxon>
    </lineage>
</organism>
<evidence type="ECO:0000313" key="3">
    <source>
        <dbReference type="Proteomes" id="UP000838160"/>
    </source>
</evidence>
<dbReference type="RefSeq" id="WP_237485694.1">
    <property type="nucleotide sequence ID" value="NZ_CAKLCM010000003.1"/>
</dbReference>
<keyword evidence="1" id="KW-0732">Signal</keyword>
<comment type="caution">
    <text evidence="2">The sequence shown here is derived from an EMBL/GenBank/DDBJ whole genome shotgun (WGS) entry which is preliminary data.</text>
</comment>
<dbReference type="Proteomes" id="UP000838160">
    <property type="component" value="Unassembled WGS sequence"/>
</dbReference>
<reference evidence="2" key="1">
    <citation type="submission" date="2021-12" db="EMBL/GenBank/DDBJ databases">
        <authorList>
            <person name="Rodrigo-Torres L."/>
            <person name="Arahal R. D."/>
            <person name="Lucena T."/>
        </authorList>
    </citation>
    <scope>NUCLEOTIDE SEQUENCE</scope>
    <source>
        <strain evidence="2">CECT 8226</strain>
    </source>
</reference>
<feature type="signal peptide" evidence="1">
    <location>
        <begin position="1"/>
        <end position="18"/>
    </location>
</feature>
<evidence type="ECO:0000313" key="2">
    <source>
        <dbReference type="EMBL" id="CAH0528791.1"/>
    </source>
</evidence>
<name>A0ABM8ZKP1_9VIBR</name>
<evidence type="ECO:0000256" key="1">
    <source>
        <dbReference type="SAM" id="SignalP"/>
    </source>
</evidence>
<proteinExistence type="predicted"/>